<name>A0A0A9DXJ4_ARUDO</name>
<accession>A0A0A9DXJ4</accession>
<dbReference type="AlphaFoldDB" id="A0A0A9DXJ4"/>
<organism evidence="1">
    <name type="scientific">Arundo donax</name>
    <name type="common">Giant reed</name>
    <name type="synonym">Donax arundinaceus</name>
    <dbReference type="NCBI Taxonomy" id="35708"/>
    <lineage>
        <taxon>Eukaryota</taxon>
        <taxon>Viridiplantae</taxon>
        <taxon>Streptophyta</taxon>
        <taxon>Embryophyta</taxon>
        <taxon>Tracheophyta</taxon>
        <taxon>Spermatophyta</taxon>
        <taxon>Magnoliopsida</taxon>
        <taxon>Liliopsida</taxon>
        <taxon>Poales</taxon>
        <taxon>Poaceae</taxon>
        <taxon>PACMAD clade</taxon>
        <taxon>Arundinoideae</taxon>
        <taxon>Arundineae</taxon>
        <taxon>Arundo</taxon>
    </lineage>
</organism>
<proteinExistence type="predicted"/>
<dbReference type="EMBL" id="GBRH01207495">
    <property type="protein sequence ID" value="JAD90400.1"/>
    <property type="molecule type" value="Transcribed_RNA"/>
</dbReference>
<sequence>MLQEEELDVSKRCYFGRVEHKDHSKCNLKQDKAKLYSKADDSKKSDDTKKAETPGIAEKVANLKAYRRAKGLCFTCGEKWSKTHKCPASVSLNVIEELMEVLQLQGDSPSDIQSDDSGDSDELMVISRTPVQLTKLKRRILKLKGSIGKQDILILVDFGNVASFVSSDLVQQLQYQVVATPATTFTVADGG</sequence>
<protein>
    <submittedName>
        <fullName evidence="1">Uncharacterized protein</fullName>
    </submittedName>
</protein>
<reference evidence="1" key="1">
    <citation type="submission" date="2014-09" db="EMBL/GenBank/DDBJ databases">
        <authorList>
            <person name="Magalhaes I.L.F."/>
            <person name="Oliveira U."/>
            <person name="Santos F.R."/>
            <person name="Vidigal T.H.D.A."/>
            <person name="Brescovit A.D."/>
            <person name="Santos A.J."/>
        </authorList>
    </citation>
    <scope>NUCLEOTIDE SEQUENCE</scope>
    <source>
        <tissue evidence="1">Shoot tissue taken approximately 20 cm above the soil surface</tissue>
    </source>
</reference>
<evidence type="ECO:0000313" key="1">
    <source>
        <dbReference type="EMBL" id="JAD90400.1"/>
    </source>
</evidence>
<reference evidence="1" key="2">
    <citation type="journal article" date="2015" name="Data Brief">
        <title>Shoot transcriptome of the giant reed, Arundo donax.</title>
        <authorList>
            <person name="Barrero R.A."/>
            <person name="Guerrero F.D."/>
            <person name="Moolhuijzen P."/>
            <person name="Goolsby J.A."/>
            <person name="Tidwell J."/>
            <person name="Bellgard S.E."/>
            <person name="Bellgard M.I."/>
        </authorList>
    </citation>
    <scope>NUCLEOTIDE SEQUENCE</scope>
    <source>
        <tissue evidence="1">Shoot tissue taken approximately 20 cm above the soil surface</tissue>
    </source>
</reference>